<evidence type="ECO:0000256" key="1">
    <source>
        <dbReference type="SAM" id="MobiDB-lite"/>
    </source>
</evidence>
<gene>
    <name evidence="2" type="ORF">WR25_20627</name>
</gene>
<organism evidence="2 3">
    <name type="scientific">Diploscapter pachys</name>
    <dbReference type="NCBI Taxonomy" id="2018661"/>
    <lineage>
        <taxon>Eukaryota</taxon>
        <taxon>Metazoa</taxon>
        <taxon>Ecdysozoa</taxon>
        <taxon>Nematoda</taxon>
        <taxon>Chromadorea</taxon>
        <taxon>Rhabditida</taxon>
        <taxon>Rhabditina</taxon>
        <taxon>Rhabditomorpha</taxon>
        <taxon>Rhabditoidea</taxon>
        <taxon>Rhabditidae</taxon>
        <taxon>Diploscapter</taxon>
    </lineage>
</organism>
<feature type="compositionally biased region" description="Basic residues" evidence="1">
    <location>
        <begin position="33"/>
        <end position="42"/>
    </location>
</feature>
<feature type="region of interest" description="Disordered" evidence="1">
    <location>
        <begin position="337"/>
        <end position="378"/>
    </location>
</feature>
<feature type="compositionally biased region" description="Polar residues" evidence="1">
    <location>
        <begin position="489"/>
        <end position="498"/>
    </location>
</feature>
<feature type="compositionally biased region" description="Basic and acidic residues" evidence="1">
    <location>
        <begin position="91"/>
        <end position="107"/>
    </location>
</feature>
<evidence type="ECO:0000313" key="2">
    <source>
        <dbReference type="EMBL" id="PAV79396.1"/>
    </source>
</evidence>
<proteinExistence type="predicted"/>
<feature type="region of interest" description="Disordered" evidence="1">
    <location>
        <begin position="571"/>
        <end position="593"/>
    </location>
</feature>
<dbReference type="AlphaFoldDB" id="A0A2A2KZH1"/>
<protein>
    <submittedName>
        <fullName evidence="2">Uncharacterized protein</fullName>
    </submittedName>
</protein>
<feature type="compositionally biased region" description="Polar residues" evidence="1">
    <location>
        <begin position="349"/>
        <end position="360"/>
    </location>
</feature>
<reference evidence="2 3" key="1">
    <citation type="journal article" date="2017" name="Curr. Biol.">
        <title>Genome architecture and evolution of a unichromosomal asexual nematode.</title>
        <authorList>
            <person name="Fradin H."/>
            <person name="Zegar C."/>
            <person name="Gutwein M."/>
            <person name="Lucas J."/>
            <person name="Kovtun M."/>
            <person name="Corcoran D."/>
            <person name="Baugh L.R."/>
            <person name="Kiontke K."/>
            <person name="Gunsalus K."/>
            <person name="Fitch D.H."/>
            <person name="Piano F."/>
        </authorList>
    </citation>
    <scope>NUCLEOTIDE SEQUENCE [LARGE SCALE GENOMIC DNA]</scope>
    <source>
        <strain evidence="2">PF1309</strain>
    </source>
</reference>
<sequence length="606" mass="66294">MSRSLSNVRMVVGDVSGESEGSEDSGKQPVIRTSRRIPKPKQHYSAEDYMNEAEMDASIGRKRRGSWSGGEPAKIEDPTEAKPAVGGNRQYETKTVADEIGKPEKSGDQNQETSQKRGSRPFDDEEDEDVLGSQKIAQMRPPPPLKKSKPNPTSLIYEMHGPMTVTRKVESFRTRPRSVDSPRTENLGSPTRTVKSNSKEFNGQSETPKLVRYDEEEASRLGGVNTNKTSGLTNKNKKQVRFAEGAPEIITDTLKSGSKKPVTIPASILHKLELPKAGHIKLDKLVPAFLENTKMSTRSKANLARSSKTLAHTTPEFVPTRKIRKINVPPAAAEFAQRLQQAQERLRQSTPQMHNVASSPEQSTENGSGSGSENGQTQVNVEPVQRPNGWEAQLRQFALSISGTPSSDRVTLPAPVAVNPSQFMLPFMIPFVPQDPMMAMNFARMSGMGLAPMGQIRSLVSLPLMQTNENQVPDLSMVNENSEKKPTPATKQSENTMQPSAPTPISASSAPTPIHPPAAYLQTNRPFAVPSSPMASFYPLAATPPPFYTAAPNLSLASPSPDPFSRSIIQTEQRDVANSPSPQLLQDPNQSAFSPADLYPYRHFLN</sequence>
<feature type="compositionally biased region" description="Low complexity" evidence="1">
    <location>
        <begin position="361"/>
        <end position="378"/>
    </location>
</feature>
<evidence type="ECO:0000313" key="3">
    <source>
        <dbReference type="Proteomes" id="UP000218231"/>
    </source>
</evidence>
<keyword evidence="3" id="KW-1185">Reference proteome</keyword>
<comment type="caution">
    <text evidence="2">The sequence shown here is derived from an EMBL/GenBank/DDBJ whole genome shotgun (WGS) entry which is preliminary data.</text>
</comment>
<feature type="compositionally biased region" description="Low complexity" evidence="1">
    <location>
        <begin position="499"/>
        <end position="512"/>
    </location>
</feature>
<dbReference type="Proteomes" id="UP000218231">
    <property type="component" value="Unassembled WGS sequence"/>
</dbReference>
<feature type="region of interest" description="Disordered" evidence="1">
    <location>
        <begin position="1"/>
        <end position="232"/>
    </location>
</feature>
<feature type="compositionally biased region" description="Polar residues" evidence="1">
    <location>
        <begin position="184"/>
        <end position="207"/>
    </location>
</feature>
<feature type="region of interest" description="Disordered" evidence="1">
    <location>
        <begin position="477"/>
        <end position="515"/>
    </location>
</feature>
<feature type="compositionally biased region" description="Basic and acidic residues" evidence="1">
    <location>
        <begin position="167"/>
        <end position="183"/>
    </location>
</feature>
<dbReference type="EMBL" id="LIAE01007420">
    <property type="protein sequence ID" value="PAV79396.1"/>
    <property type="molecule type" value="Genomic_DNA"/>
</dbReference>
<name>A0A2A2KZH1_9BILA</name>
<accession>A0A2A2KZH1</accession>